<sequence>MAYDWTGVQTRRSRRLRIALLSLLSLAALSAPVLGLDLLSKF</sequence>
<accession>A0A7W8HRK5</accession>
<name>A0A7W8HRK5_9HYPH</name>
<dbReference type="Proteomes" id="UP000550895">
    <property type="component" value="Unassembled WGS sequence"/>
</dbReference>
<protein>
    <submittedName>
        <fullName evidence="1">Uncharacterized protein</fullName>
    </submittedName>
</protein>
<evidence type="ECO:0000313" key="1">
    <source>
        <dbReference type="EMBL" id="MBB5277006.1"/>
    </source>
</evidence>
<dbReference type="RefSeq" id="WP_377343360.1">
    <property type="nucleotide sequence ID" value="NZ_JBHRVS010000001.1"/>
</dbReference>
<proteinExistence type="predicted"/>
<gene>
    <name evidence="1" type="ORF">HNR26_003084</name>
</gene>
<reference evidence="1 2" key="1">
    <citation type="submission" date="2020-08" db="EMBL/GenBank/DDBJ databases">
        <title>Genomic Encyclopedia of Type Strains, Phase IV (KMG-IV): sequencing the most valuable type-strain genomes for metagenomic binning, comparative biology and taxonomic classification.</title>
        <authorList>
            <person name="Goeker M."/>
        </authorList>
    </citation>
    <scope>NUCLEOTIDE SEQUENCE [LARGE SCALE GENOMIC DNA]</scope>
    <source>
        <strain evidence="1 2">DSM 26376</strain>
    </source>
</reference>
<comment type="caution">
    <text evidence="1">The sequence shown here is derived from an EMBL/GenBank/DDBJ whole genome shotgun (WGS) entry which is preliminary data.</text>
</comment>
<dbReference type="AlphaFoldDB" id="A0A7W8HRK5"/>
<dbReference type="EMBL" id="JACHGA010000007">
    <property type="protein sequence ID" value="MBB5277006.1"/>
    <property type="molecule type" value="Genomic_DNA"/>
</dbReference>
<evidence type="ECO:0000313" key="2">
    <source>
        <dbReference type="Proteomes" id="UP000550895"/>
    </source>
</evidence>
<keyword evidence="2" id="KW-1185">Reference proteome</keyword>
<organism evidence="1 2">
    <name type="scientific">Rhizobium rosettiformans</name>
    <dbReference type="NCBI Taxonomy" id="1368430"/>
    <lineage>
        <taxon>Bacteria</taxon>
        <taxon>Pseudomonadati</taxon>
        <taxon>Pseudomonadota</taxon>
        <taxon>Alphaproteobacteria</taxon>
        <taxon>Hyphomicrobiales</taxon>
        <taxon>Rhizobiaceae</taxon>
        <taxon>Rhizobium/Agrobacterium group</taxon>
        <taxon>Rhizobium</taxon>
    </lineage>
</organism>